<evidence type="ECO:0000313" key="1">
    <source>
        <dbReference type="EMBL" id="KAJ8640275.1"/>
    </source>
</evidence>
<sequence length="177" mass="19848">MDEVFCFSTSQCFAFPHLSLWSMLQSFIDKERMGDYLGRTVQVVPHITDAIQEWIEHVAVIPVDGKDGPPDVCVIELGGTIGDIESMPFIEALGQFSHRLKLLGVSKEPILEEWTSKAQLCDMLHDPVRIAIVGKYTSLPDAYLSLLKEDALKLITKSRKAVRCKACYKLIGRPFPP</sequence>
<protein>
    <submittedName>
        <fullName evidence="1">Uncharacterized protein</fullName>
    </submittedName>
</protein>
<reference evidence="1 2" key="1">
    <citation type="journal article" date="2022" name="Hortic Res">
        <title>A haplotype resolved chromosomal level avocado genome allows analysis of novel avocado genes.</title>
        <authorList>
            <person name="Nath O."/>
            <person name="Fletcher S.J."/>
            <person name="Hayward A."/>
            <person name="Shaw L.M."/>
            <person name="Masouleh A.K."/>
            <person name="Furtado A."/>
            <person name="Henry R.J."/>
            <person name="Mitter N."/>
        </authorList>
    </citation>
    <scope>NUCLEOTIDE SEQUENCE [LARGE SCALE GENOMIC DNA]</scope>
    <source>
        <strain evidence="2">cv. Hass</strain>
    </source>
</reference>
<name>A0ACC2M3U5_PERAE</name>
<evidence type="ECO:0000313" key="2">
    <source>
        <dbReference type="Proteomes" id="UP001234297"/>
    </source>
</evidence>
<organism evidence="1 2">
    <name type="scientific">Persea americana</name>
    <name type="common">Avocado</name>
    <dbReference type="NCBI Taxonomy" id="3435"/>
    <lineage>
        <taxon>Eukaryota</taxon>
        <taxon>Viridiplantae</taxon>
        <taxon>Streptophyta</taxon>
        <taxon>Embryophyta</taxon>
        <taxon>Tracheophyta</taxon>
        <taxon>Spermatophyta</taxon>
        <taxon>Magnoliopsida</taxon>
        <taxon>Magnoliidae</taxon>
        <taxon>Laurales</taxon>
        <taxon>Lauraceae</taxon>
        <taxon>Persea</taxon>
    </lineage>
</organism>
<proteinExistence type="predicted"/>
<keyword evidence="2" id="KW-1185">Reference proteome</keyword>
<accession>A0ACC2M3U5</accession>
<dbReference type="Proteomes" id="UP001234297">
    <property type="component" value="Chromosome 5"/>
</dbReference>
<comment type="caution">
    <text evidence="1">The sequence shown here is derived from an EMBL/GenBank/DDBJ whole genome shotgun (WGS) entry which is preliminary data.</text>
</comment>
<gene>
    <name evidence="1" type="ORF">MRB53_016969</name>
</gene>
<dbReference type="EMBL" id="CM056813">
    <property type="protein sequence ID" value="KAJ8640275.1"/>
    <property type="molecule type" value="Genomic_DNA"/>
</dbReference>